<feature type="chain" id="PRO_5040856318" evidence="3">
    <location>
        <begin position="20"/>
        <end position="281"/>
    </location>
</feature>
<dbReference type="Pfam" id="PF03330">
    <property type="entry name" value="DPBB_1"/>
    <property type="match status" value="1"/>
</dbReference>
<keyword evidence="6" id="KW-1185">Reference proteome</keyword>
<keyword evidence="1 3" id="KW-0732">Signal</keyword>
<dbReference type="AlphaFoldDB" id="A0A9W9APZ8"/>
<dbReference type="Proteomes" id="UP001150266">
    <property type="component" value="Unassembled WGS sequence"/>
</dbReference>
<evidence type="ECO:0000259" key="4">
    <source>
        <dbReference type="Pfam" id="PF03330"/>
    </source>
</evidence>
<dbReference type="Gene3D" id="2.40.40.10">
    <property type="entry name" value="RlpA-like domain"/>
    <property type="match status" value="1"/>
</dbReference>
<protein>
    <submittedName>
        <fullName evidence="5">RlpA-like double-psi beta-barrel-protein domain-containing protein-containing protein</fullName>
    </submittedName>
</protein>
<dbReference type="PANTHER" id="PTHR31836:SF28">
    <property type="entry name" value="SRCR DOMAIN-CONTAINING PROTEIN-RELATED"/>
    <property type="match status" value="1"/>
</dbReference>
<organism evidence="5 6">
    <name type="scientific">Lentinula aciculospora</name>
    <dbReference type="NCBI Taxonomy" id="153920"/>
    <lineage>
        <taxon>Eukaryota</taxon>
        <taxon>Fungi</taxon>
        <taxon>Dikarya</taxon>
        <taxon>Basidiomycota</taxon>
        <taxon>Agaricomycotina</taxon>
        <taxon>Agaricomycetes</taxon>
        <taxon>Agaricomycetidae</taxon>
        <taxon>Agaricales</taxon>
        <taxon>Marasmiineae</taxon>
        <taxon>Omphalotaceae</taxon>
        <taxon>Lentinula</taxon>
    </lineage>
</organism>
<dbReference type="SUPFAM" id="SSF50685">
    <property type="entry name" value="Barwin-like endoglucanases"/>
    <property type="match status" value="1"/>
</dbReference>
<dbReference type="PANTHER" id="PTHR31836">
    <property type="match status" value="1"/>
</dbReference>
<sequence>MSFTKSVVILLSAFSCVQALATPHAIRDVHHHRAVAARVAQPTSGLDNLPPLIVPKKRDLGKRPLRKRCQARPAPTASSSVVSSSSSSSSDTASSSNTASSSVAPVNIGSDPTSISSSILSTSSSDTPTPTPTPTPSPTSTEAPTTTSSSSEAAATTASSDSGSDSDSAVSSFLAGTNSGEATYYATGLGACGITNNDSQFIAAVSEKLFDIYPGYDDVNPNSNPVCNRQISLTYQSTTITVTVTDRCTACAETDLDLSPSAFSALADQSLGRINMSWHWA</sequence>
<dbReference type="InterPro" id="IPR036908">
    <property type="entry name" value="RlpA-like_sf"/>
</dbReference>
<feature type="domain" description="RlpA-like protein double-psi beta-barrel" evidence="4">
    <location>
        <begin position="180"/>
        <end position="277"/>
    </location>
</feature>
<comment type="caution">
    <text evidence="5">The sequence shown here is derived from an EMBL/GenBank/DDBJ whole genome shotgun (WGS) entry which is preliminary data.</text>
</comment>
<feature type="compositionally biased region" description="Low complexity" evidence="2">
    <location>
        <begin position="138"/>
        <end position="171"/>
    </location>
</feature>
<evidence type="ECO:0000256" key="3">
    <source>
        <dbReference type="SAM" id="SignalP"/>
    </source>
</evidence>
<feature type="signal peptide" evidence="3">
    <location>
        <begin position="1"/>
        <end position="19"/>
    </location>
</feature>
<evidence type="ECO:0000313" key="5">
    <source>
        <dbReference type="EMBL" id="KAJ4486238.1"/>
    </source>
</evidence>
<feature type="compositionally biased region" description="Low complexity" evidence="2">
    <location>
        <begin position="76"/>
        <end position="103"/>
    </location>
</feature>
<gene>
    <name evidence="5" type="ORF">J3R30DRAFT_3697744</name>
</gene>
<name>A0A9W9APZ8_9AGAR</name>
<feature type="region of interest" description="Disordered" evidence="2">
    <location>
        <begin position="43"/>
        <end position="171"/>
    </location>
</feature>
<dbReference type="OrthoDB" id="623670at2759"/>
<dbReference type="InterPro" id="IPR051477">
    <property type="entry name" value="Expansin_CellWall"/>
</dbReference>
<evidence type="ECO:0000256" key="2">
    <source>
        <dbReference type="SAM" id="MobiDB-lite"/>
    </source>
</evidence>
<accession>A0A9W9APZ8</accession>
<evidence type="ECO:0000313" key="6">
    <source>
        <dbReference type="Proteomes" id="UP001150266"/>
    </source>
</evidence>
<dbReference type="PROSITE" id="PS51257">
    <property type="entry name" value="PROKAR_LIPOPROTEIN"/>
    <property type="match status" value="1"/>
</dbReference>
<feature type="compositionally biased region" description="Low complexity" evidence="2">
    <location>
        <begin position="110"/>
        <end position="128"/>
    </location>
</feature>
<reference evidence="5" key="1">
    <citation type="submission" date="2022-08" db="EMBL/GenBank/DDBJ databases">
        <title>A Global Phylogenomic Analysis of the Shiitake Genus Lentinula.</title>
        <authorList>
            <consortium name="DOE Joint Genome Institute"/>
            <person name="Sierra-Patev S."/>
            <person name="Min B."/>
            <person name="Naranjo-Ortiz M."/>
            <person name="Looney B."/>
            <person name="Konkel Z."/>
            <person name="Slot J.C."/>
            <person name="Sakamoto Y."/>
            <person name="Steenwyk J.L."/>
            <person name="Rokas A."/>
            <person name="Carro J."/>
            <person name="Camarero S."/>
            <person name="Ferreira P."/>
            <person name="Molpeceres G."/>
            <person name="Ruiz-Duenas F.J."/>
            <person name="Serrano A."/>
            <person name="Henrissat B."/>
            <person name="Drula E."/>
            <person name="Hughes K.W."/>
            <person name="Mata J.L."/>
            <person name="Ishikawa N.K."/>
            <person name="Vargas-Isla R."/>
            <person name="Ushijima S."/>
            <person name="Smith C.A."/>
            <person name="Ahrendt S."/>
            <person name="Andreopoulos W."/>
            <person name="He G."/>
            <person name="Labutti K."/>
            <person name="Lipzen A."/>
            <person name="Ng V."/>
            <person name="Riley R."/>
            <person name="Sandor L."/>
            <person name="Barry K."/>
            <person name="Martinez A.T."/>
            <person name="Xiao Y."/>
            <person name="Gibbons J.G."/>
            <person name="Terashima K."/>
            <person name="Grigoriev I.V."/>
            <person name="Hibbett D.S."/>
        </authorList>
    </citation>
    <scope>NUCLEOTIDE SEQUENCE</scope>
    <source>
        <strain evidence="5">JLM2183</strain>
    </source>
</reference>
<evidence type="ECO:0000256" key="1">
    <source>
        <dbReference type="ARBA" id="ARBA00022729"/>
    </source>
</evidence>
<dbReference type="InterPro" id="IPR009009">
    <property type="entry name" value="RlpA-like_DPBB"/>
</dbReference>
<dbReference type="CDD" id="cd22191">
    <property type="entry name" value="DPBB_RlpA_EXP_N-like"/>
    <property type="match status" value="1"/>
</dbReference>
<proteinExistence type="predicted"/>
<dbReference type="EMBL" id="JAOTPV010000003">
    <property type="protein sequence ID" value="KAJ4486238.1"/>
    <property type="molecule type" value="Genomic_DNA"/>
</dbReference>